<sequence>MRTLVTVAIGLVLGCGSSGPITSPEPVAPAEAPVIKVYVAWVLTAAPTELDVIECMLTLLVIDEHGKETLHQVGRWWRLQTTLYEPVEPTPPGEPALFRTAAVMGSGGQLTDEPQFEVLREPAGALVVRGRDKDTPWQELAHVSLPASTRVRPQMPH</sequence>
<dbReference type="PROSITE" id="PS51257">
    <property type="entry name" value="PROKAR_LIPOPROTEIN"/>
    <property type="match status" value="1"/>
</dbReference>
<dbReference type="EMBL" id="JAIRAU010000011">
    <property type="protein sequence ID" value="MBZ5710026.1"/>
    <property type="molecule type" value="Genomic_DNA"/>
</dbReference>
<accession>A0ABS7TPP0</accession>
<dbReference type="RefSeq" id="WP_224191797.1">
    <property type="nucleotide sequence ID" value="NZ_JAIRAU010000011.1"/>
</dbReference>
<evidence type="ECO:0008006" key="3">
    <source>
        <dbReference type="Google" id="ProtNLM"/>
    </source>
</evidence>
<gene>
    <name evidence="1" type="ORF">K7C98_12250</name>
</gene>
<evidence type="ECO:0000313" key="2">
    <source>
        <dbReference type="Proteomes" id="UP001139031"/>
    </source>
</evidence>
<dbReference type="Proteomes" id="UP001139031">
    <property type="component" value="Unassembled WGS sequence"/>
</dbReference>
<proteinExistence type="predicted"/>
<comment type="caution">
    <text evidence="1">The sequence shown here is derived from an EMBL/GenBank/DDBJ whole genome shotgun (WGS) entry which is preliminary data.</text>
</comment>
<protein>
    <recommendedName>
        <fullName evidence="3">Lipoprotein</fullName>
    </recommendedName>
</protein>
<evidence type="ECO:0000313" key="1">
    <source>
        <dbReference type="EMBL" id="MBZ5710026.1"/>
    </source>
</evidence>
<organism evidence="1 2">
    <name type="scientific">Nannocystis pusilla</name>
    <dbReference type="NCBI Taxonomy" id="889268"/>
    <lineage>
        <taxon>Bacteria</taxon>
        <taxon>Pseudomonadati</taxon>
        <taxon>Myxococcota</taxon>
        <taxon>Polyangia</taxon>
        <taxon>Nannocystales</taxon>
        <taxon>Nannocystaceae</taxon>
        <taxon>Nannocystis</taxon>
    </lineage>
</organism>
<name>A0ABS7TPP0_9BACT</name>
<reference evidence="1" key="1">
    <citation type="submission" date="2021-08" db="EMBL/GenBank/DDBJ databases">
        <authorList>
            <person name="Stevens D.C."/>
        </authorList>
    </citation>
    <scope>NUCLEOTIDE SEQUENCE</scope>
    <source>
        <strain evidence="1">DSM 53165</strain>
    </source>
</reference>
<keyword evidence="2" id="KW-1185">Reference proteome</keyword>